<dbReference type="GO" id="GO:0000462">
    <property type="term" value="P:maturation of SSU-rRNA from tricistronic rRNA transcript (SSU-rRNA, 5.8S rRNA, LSU-rRNA)"/>
    <property type="evidence" value="ECO:0007669"/>
    <property type="project" value="InterPro"/>
</dbReference>
<feature type="compositionally biased region" description="Low complexity" evidence="7">
    <location>
        <begin position="1037"/>
        <end position="1049"/>
    </location>
</feature>
<evidence type="ECO:0000259" key="8">
    <source>
        <dbReference type="PROSITE" id="PS50011"/>
    </source>
</evidence>
<dbReference type="Gene3D" id="3.30.200.20">
    <property type="entry name" value="Phosphorylase Kinase, domain 1"/>
    <property type="match status" value="1"/>
</dbReference>
<feature type="coiled-coil region" evidence="6">
    <location>
        <begin position="356"/>
        <end position="383"/>
    </location>
</feature>
<feature type="compositionally biased region" description="Acidic residues" evidence="7">
    <location>
        <begin position="218"/>
        <end position="233"/>
    </location>
</feature>
<accession>A0A4Y9XSV1</accession>
<dbReference type="Gene3D" id="1.25.40.10">
    <property type="entry name" value="Tetratricopeptide repeat domain"/>
    <property type="match status" value="1"/>
</dbReference>
<keyword evidence="10" id="KW-1185">Reference proteome</keyword>
<feature type="compositionally biased region" description="Polar residues" evidence="7">
    <location>
        <begin position="1477"/>
        <end position="1500"/>
    </location>
</feature>
<dbReference type="InterPro" id="IPR013949">
    <property type="entry name" value="Utp6"/>
</dbReference>
<dbReference type="Gene3D" id="1.10.510.10">
    <property type="entry name" value="Transferase(Phosphotransferase) domain 1"/>
    <property type="match status" value="1"/>
</dbReference>
<reference evidence="9 10" key="1">
    <citation type="submission" date="2019-02" db="EMBL/GenBank/DDBJ databases">
        <title>Genome sequencing of the rare red list fungi Dentipellis fragilis.</title>
        <authorList>
            <person name="Buettner E."/>
            <person name="Kellner H."/>
        </authorList>
    </citation>
    <scope>NUCLEOTIDE SEQUENCE [LARGE SCALE GENOMIC DNA]</scope>
    <source>
        <strain evidence="9 10">DSM 105465</strain>
    </source>
</reference>
<keyword evidence="3" id="KW-0698">rRNA processing</keyword>
<dbReference type="STRING" id="205917.A0A4Y9XSV1"/>
<dbReference type="EMBL" id="SEOQ01001162">
    <property type="protein sequence ID" value="TFY53374.1"/>
    <property type="molecule type" value="Genomic_DNA"/>
</dbReference>
<feature type="region of interest" description="Disordered" evidence="7">
    <location>
        <begin position="1037"/>
        <end position="1061"/>
    </location>
</feature>
<dbReference type="Proteomes" id="UP000298327">
    <property type="component" value="Unassembled WGS sequence"/>
</dbReference>
<feature type="region of interest" description="Disordered" evidence="7">
    <location>
        <begin position="206"/>
        <end position="233"/>
    </location>
</feature>
<feature type="compositionally biased region" description="Low complexity" evidence="7">
    <location>
        <begin position="1595"/>
        <end position="1611"/>
    </location>
</feature>
<dbReference type="PROSITE" id="PS00108">
    <property type="entry name" value="PROTEIN_KINASE_ST"/>
    <property type="match status" value="1"/>
</dbReference>
<feature type="compositionally biased region" description="Low complexity" evidence="7">
    <location>
        <begin position="1711"/>
        <end position="1720"/>
    </location>
</feature>
<dbReference type="InterPro" id="IPR055347">
    <property type="entry name" value="UTP6_N"/>
</dbReference>
<evidence type="ECO:0000256" key="2">
    <source>
        <dbReference type="ARBA" id="ARBA00010734"/>
    </source>
</evidence>
<feature type="region of interest" description="Disordered" evidence="7">
    <location>
        <begin position="1334"/>
        <end position="1380"/>
    </location>
</feature>
<name>A0A4Y9XSV1_9AGAM</name>
<organism evidence="9 10">
    <name type="scientific">Dentipellis fragilis</name>
    <dbReference type="NCBI Taxonomy" id="205917"/>
    <lineage>
        <taxon>Eukaryota</taxon>
        <taxon>Fungi</taxon>
        <taxon>Dikarya</taxon>
        <taxon>Basidiomycota</taxon>
        <taxon>Agaricomycotina</taxon>
        <taxon>Agaricomycetes</taxon>
        <taxon>Russulales</taxon>
        <taxon>Hericiaceae</taxon>
        <taxon>Dentipellis</taxon>
    </lineage>
</organism>
<feature type="compositionally biased region" description="Low complexity" evidence="7">
    <location>
        <begin position="801"/>
        <end position="816"/>
    </location>
</feature>
<feature type="region of interest" description="Disordered" evidence="7">
    <location>
        <begin position="1393"/>
        <end position="1434"/>
    </location>
</feature>
<dbReference type="InterPro" id="IPR003107">
    <property type="entry name" value="HAT"/>
</dbReference>
<dbReference type="InterPro" id="IPR011990">
    <property type="entry name" value="TPR-like_helical_dom_sf"/>
</dbReference>
<evidence type="ECO:0000256" key="1">
    <source>
        <dbReference type="ARBA" id="ARBA00004604"/>
    </source>
</evidence>
<feature type="region of interest" description="Disordered" evidence="7">
    <location>
        <begin position="684"/>
        <end position="704"/>
    </location>
</feature>
<feature type="compositionally biased region" description="Basic and acidic residues" evidence="7">
    <location>
        <begin position="206"/>
        <end position="215"/>
    </location>
</feature>
<keyword evidence="4" id="KW-0677">Repeat</keyword>
<feature type="compositionally biased region" description="Pro residues" evidence="7">
    <location>
        <begin position="695"/>
        <end position="704"/>
    </location>
</feature>
<evidence type="ECO:0000313" key="9">
    <source>
        <dbReference type="EMBL" id="TFY53374.1"/>
    </source>
</evidence>
<comment type="similarity">
    <text evidence="2">Belongs to the UTP6 family.</text>
</comment>
<evidence type="ECO:0000313" key="10">
    <source>
        <dbReference type="Proteomes" id="UP000298327"/>
    </source>
</evidence>
<feature type="region of interest" description="Disordered" evidence="7">
    <location>
        <begin position="750"/>
        <end position="860"/>
    </location>
</feature>
<dbReference type="SMART" id="SM00386">
    <property type="entry name" value="HAT"/>
    <property type="match status" value="5"/>
</dbReference>
<comment type="caution">
    <text evidence="9">The sequence shown here is derived from an EMBL/GenBank/DDBJ whole genome shotgun (WGS) entry which is preliminary data.</text>
</comment>
<dbReference type="PANTHER" id="PTHR23271:SF1">
    <property type="entry name" value="U3 SMALL NUCLEOLAR RNA-ASSOCIATED PROTEIN 6 HOMOLOG"/>
    <property type="match status" value="1"/>
</dbReference>
<evidence type="ECO:0000256" key="4">
    <source>
        <dbReference type="ARBA" id="ARBA00022737"/>
    </source>
</evidence>
<evidence type="ECO:0000256" key="3">
    <source>
        <dbReference type="ARBA" id="ARBA00022552"/>
    </source>
</evidence>
<dbReference type="SMART" id="SM00220">
    <property type="entry name" value="S_TKc"/>
    <property type="match status" value="1"/>
</dbReference>
<feature type="compositionally biased region" description="Low complexity" evidence="7">
    <location>
        <begin position="1406"/>
        <end position="1420"/>
    </location>
</feature>
<feature type="compositionally biased region" description="Low complexity" evidence="7">
    <location>
        <begin position="1563"/>
        <end position="1587"/>
    </location>
</feature>
<proteinExistence type="inferred from homology"/>
<evidence type="ECO:0000256" key="7">
    <source>
        <dbReference type="SAM" id="MobiDB-lite"/>
    </source>
</evidence>
<sequence length="1742" mass="189386">MEKVQFQQEQMLSELKDLAQKGLFTQKEIKQIMKRRTAFETALVRRVAKKADYLRYAAYEMQLEALRKKRVERLNLPPAPPSISDYALVRRQFYIFERALKKFKSDIPLWVQYIQVAKREGARALVGRITARALQLHPNTPALYILAASHELEHLSPSAARTLLQRGIRLNADSVELWREYVKMELGFIEGLRRRWDLLGITLDTKGKGKEKAPESADGGDEGENDESNLDQEAGDGMQIDEEAVDEGDAARQAILDGAIVKSVISTAAKAVPPPHICQTSRQILTSHVPVALPRIELFTALQQLLSTYPIPETLRAALLDYLHELLRTTLPKDAAAVKLYATRALAGEVEGEQLISGLRSANEELQHALKEHGAENAELYDAYAAFAEDWCRRDIDDHLKTYLISSLHALIRASAAPAPAALLAAHVVASLGGPTNSPEKTLRAARKYTKVRPGDARVWRARLEAEKTLGEAGALETAWADARHACTDEDVWLFGLDGSVEQMDVLERLMKESLRDAALASVHEALLMRYGLVLAAARAEDTIERVRRVAREALPTARAWAAAFGALSEAEADEEVLEAVYEEWRAKDLLEATLAWATWLLERGSGRAAKEAVMRARGMLGDAARSQLDGRWKSEVREAKGDTHGMRATPTDAWCTEAQEHMVVGPSLYSERLRLIPSLPLHLPPRRPPSRARPSPPSFPTPFPCLRVKSSPAIRHRTLVIGLSSASKLLAVVVVVAVVPQSSTGIPYTLPPLSFAKKSQPRSNDPNKSLAARRAINPPSALTQKRPVDEHNAPSFHHVPLTLSTSISSSNGLPSPSFPSPFPSKAIPRTPYAASPRQIPASLDDTHARMPSVRSSTSARSSLIEDALSQGDLVGEGIALQGEAMRVVPIKCGKPTPAEMQEPAREFEVIRKLGSGSYAVVYLVREVLSRSPSSDDDHIYPGGRLELDDRSTSSQSVEYGRDFAVKLLSKANLDEEAIEAQLFEATIHQSLPSHSNIVTLHRTLETSSFLLLLLEFVPGEDLFYFLEQARDHYDMDPSADPDSALSSSRTPPTPGLLSSLHPTQLLSRTRLRLIASMFAQMCEAVAVCHDTSVFHRDIKPENFIVTDGWATAPDGSRERRVIVKLSDFGLSTIDVESSDMDCGSAPYMSYECRNNVAPTYKPRAADVWSLGIVLINMLYHYNPWTDTAHGGCSSFELFREHPVAFFMQRFAGMTLPVATFLAERVFCILGDSPDDSRRISAREFGAWAKDLPTLLGHPVRPSHSRVGSTASITGHPLSSVPPSRRPSSRQASINGSPLRPSAVLSRAFSRAPSLGPAFEIDSIEHIPVFDQDVEEADEEAEAEAEEPSASRSTSTTKRRKRGARKGKGGNGLQSATSEHDFTSEMLASASQTLARELSRTSKPTSIRSLHSPSSISGLSMRSKADAAPVPSPLPATVTVAAEPAAVVKKPSKWKLSFGKASADRIAPVINAGAAESISSRSDGASTRATRGSTASNVSSLIMGLSAPSTTALDDTASVTPSAHTRGRPAAGSSSNTWARGQAPSPPGRNVSPTSTRSGRPVASSASSMASSNWRSSMASTNTSSSAFTRYSNPSTRSVSTYATSVSSSSSNWRNGQGRGKSPYGQQGLPPNIKIMSGVPWQLGELPRQMHADPYGDNIFGEPPNRKPRTRKPKAQAQGLGTIDERPGGTPQRRLFVEERADASTSTTDLGADSDGADGSSPKKVQKGQINALAKMLSALRR</sequence>
<gene>
    <name evidence="9" type="ORF">EVG20_g10145</name>
</gene>
<dbReference type="SUPFAM" id="SSF48452">
    <property type="entry name" value="TPR-like"/>
    <property type="match status" value="1"/>
</dbReference>
<evidence type="ECO:0000256" key="6">
    <source>
        <dbReference type="SAM" id="Coils"/>
    </source>
</evidence>
<dbReference type="OrthoDB" id="541276at2759"/>
<dbReference type="GO" id="GO:0005524">
    <property type="term" value="F:ATP binding"/>
    <property type="evidence" value="ECO:0007669"/>
    <property type="project" value="InterPro"/>
</dbReference>
<dbReference type="GO" id="GO:0034388">
    <property type="term" value="C:Pwp2p-containing subcomplex of 90S preribosome"/>
    <property type="evidence" value="ECO:0007669"/>
    <property type="project" value="TreeGrafter"/>
</dbReference>
<dbReference type="InterPro" id="IPR008271">
    <property type="entry name" value="Ser/Thr_kinase_AS"/>
</dbReference>
<dbReference type="Pfam" id="PF08640">
    <property type="entry name" value="U3_assoc_6"/>
    <property type="match status" value="1"/>
</dbReference>
<feature type="compositionally biased region" description="Polar residues" evidence="7">
    <location>
        <begin position="1507"/>
        <end position="1523"/>
    </location>
</feature>
<dbReference type="InterPro" id="IPR011009">
    <property type="entry name" value="Kinase-like_dom_sf"/>
</dbReference>
<protein>
    <recommendedName>
        <fullName evidence="8">Protein kinase domain-containing protein</fullName>
    </recommendedName>
</protein>
<comment type="subcellular location">
    <subcellularLocation>
        <location evidence="1">Nucleus</location>
        <location evidence="1">Nucleolus</location>
    </subcellularLocation>
</comment>
<dbReference type="SUPFAM" id="SSF56112">
    <property type="entry name" value="Protein kinase-like (PK-like)"/>
    <property type="match status" value="1"/>
</dbReference>
<dbReference type="InterPro" id="IPR000719">
    <property type="entry name" value="Prot_kinase_dom"/>
</dbReference>
<feature type="region of interest" description="Disordered" evidence="7">
    <location>
        <begin position="1259"/>
        <end position="1300"/>
    </location>
</feature>
<dbReference type="PANTHER" id="PTHR23271">
    <property type="entry name" value="HEPATOCELLULAR CARCINOMA-ASSOCIATED ANTIGEN 66"/>
    <property type="match status" value="1"/>
</dbReference>
<dbReference type="GO" id="GO:0032040">
    <property type="term" value="C:small-subunit processome"/>
    <property type="evidence" value="ECO:0007669"/>
    <property type="project" value="TreeGrafter"/>
</dbReference>
<feature type="compositionally biased region" description="Basic residues" evidence="7">
    <location>
        <begin position="1357"/>
        <end position="1368"/>
    </location>
</feature>
<dbReference type="GO" id="GO:0004672">
    <property type="term" value="F:protein kinase activity"/>
    <property type="evidence" value="ECO:0007669"/>
    <property type="project" value="InterPro"/>
</dbReference>
<feature type="domain" description="Protein kinase" evidence="8">
    <location>
        <begin position="908"/>
        <end position="1255"/>
    </location>
</feature>
<evidence type="ECO:0000256" key="5">
    <source>
        <dbReference type="ARBA" id="ARBA00023242"/>
    </source>
</evidence>
<dbReference type="GO" id="GO:0030515">
    <property type="term" value="F:snoRNA binding"/>
    <property type="evidence" value="ECO:0007669"/>
    <property type="project" value="InterPro"/>
</dbReference>
<keyword evidence="6" id="KW-0175">Coiled coil</keyword>
<dbReference type="Pfam" id="PF00069">
    <property type="entry name" value="Pkinase"/>
    <property type="match status" value="1"/>
</dbReference>
<keyword evidence="5" id="KW-0539">Nucleus</keyword>
<dbReference type="PROSITE" id="PS50011">
    <property type="entry name" value="PROTEIN_KINASE_DOM"/>
    <property type="match status" value="1"/>
</dbReference>
<feature type="region of interest" description="Disordered" evidence="7">
    <location>
        <begin position="1473"/>
        <end position="1729"/>
    </location>
</feature>
<feature type="compositionally biased region" description="Acidic residues" evidence="7">
    <location>
        <begin position="1334"/>
        <end position="1347"/>
    </location>
</feature>